<comment type="caution">
    <text evidence="2">The sequence shown here is derived from an EMBL/GenBank/DDBJ whole genome shotgun (WGS) entry which is preliminary data.</text>
</comment>
<evidence type="ECO:0000256" key="1">
    <source>
        <dbReference type="SAM" id="MobiDB-lite"/>
    </source>
</evidence>
<protein>
    <submittedName>
        <fullName evidence="2">Uncharacterized protein</fullName>
    </submittedName>
</protein>
<dbReference type="AlphaFoldDB" id="A0ABD1SKB5"/>
<dbReference type="Proteomes" id="UP001604277">
    <property type="component" value="Unassembled WGS sequence"/>
</dbReference>
<evidence type="ECO:0000313" key="2">
    <source>
        <dbReference type="EMBL" id="KAL2500803.1"/>
    </source>
</evidence>
<proteinExistence type="predicted"/>
<organism evidence="2 3">
    <name type="scientific">Forsythia ovata</name>
    <dbReference type="NCBI Taxonomy" id="205694"/>
    <lineage>
        <taxon>Eukaryota</taxon>
        <taxon>Viridiplantae</taxon>
        <taxon>Streptophyta</taxon>
        <taxon>Embryophyta</taxon>
        <taxon>Tracheophyta</taxon>
        <taxon>Spermatophyta</taxon>
        <taxon>Magnoliopsida</taxon>
        <taxon>eudicotyledons</taxon>
        <taxon>Gunneridae</taxon>
        <taxon>Pentapetalae</taxon>
        <taxon>asterids</taxon>
        <taxon>lamiids</taxon>
        <taxon>Lamiales</taxon>
        <taxon>Oleaceae</taxon>
        <taxon>Forsythieae</taxon>
        <taxon>Forsythia</taxon>
    </lineage>
</organism>
<feature type="compositionally biased region" description="Basic residues" evidence="1">
    <location>
        <begin position="24"/>
        <end position="37"/>
    </location>
</feature>
<accession>A0ABD1SKB5</accession>
<sequence>MVKSKSQSVNIELEICINSKRLKRKTSTSGNRTKKSKNSVEEDFEERETVRNTSMRYMLLGYLKRAGIKFNANSADPQSNSTGAFDGTGISRNFTGMGKRNSQLNNLSGNVQSMIPDFLNQIDKKFNSNTEEVVLDRQIVLYSPILETEDESENNDVNNYTKFEKEVQVEDNDGSHLQDFEVESQYDRKGKTVVCNKTNNESIHHNAIEFEVVLSQNMCNMLNFSHSFDLGIDMETNAPDIELDDMEFTDHDLKMIDETIYMRNMSTSKKA</sequence>
<reference evidence="3" key="1">
    <citation type="submission" date="2024-07" db="EMBL/GenBank/DDBJ databases">
        <title>Two chromosome-level genome assemblies of Korean endemic species Abeliophyllum distichum and Forsythia ovata (Oleaceae).</title>
        <authorList>
            <person name="Jang H."/>
        </authorList>
    </citation>
    <scope>NUCLEOTIDE SEQUENCE [LARGE SCALE GENOMIC DNA]</scope>
</reference>
<feature type="region of interest" description="Disordered" evidence="1">
    <location>
        <begin position="24"/>
        <end position="48"/>
    </location>
</feature>
<name>A0ABD1SKB5_9LAMI</name>
<keyword evidence="3" id="KW-1185">Reference proteome</keyword>
<gene>
    <name evidence="2" type="ORF">Fot_34651</name>
</gene>
<evidence type="ECO:0000313" key="3">
    <source>
        <dbReference type="Proteomes" id="UP001604277"/>
    </source>
</evidence>
<dbReference type="EMBL" id="JBFOLJ010000010">
    <property type="protein sequence ID" value="KAL2500803.1"/>
    <property type="molecule type" value="Genomic_DNA"/>
</dbReference>